<dbReference type="STRING" id="889306.KP78_05980"/>
<sequence length="47" mass="5298">MFIFSIFISKGFNLMGGSFISKINTIDSSISFRSLKTNHIIRRSTLA</sequence>
<evidence type="ECO:0000313" key="2">
    <source>
        <dbReference type="Proteomes" id="UP000031938"/>
    </source>
</evidence>
<keyword evidence="2" id="KW-1185">Reference proteome</keyword>
<gene>
    <name evidence="1" type="ORF">KP78_05980</name>
</gene>
<evidence type="ECO:0000313" key="1">
    <source>
        <dbReference type="EMBL" id="KIL50597.1"/>
    </source>
</evidence>
<dbReference type="AlphaFoldDB" id="A0A0C2VNY1"/>
<name>A0A0C2VNY1_9BACL</name>
<comment type="caution">
    <text evidence="1">The sequence shown here is derived from an EMBL/GenBank/DDBJ whole genome shotgun (WGS) entry which is preliminary data.</text>
</comment>
<dbReference type="EMBL" id="JXRP01000008">
    <property type="protein sequence ID" value="KIL50597.1"/>
    <property type="molecule type" value="Genomic_DNA"/>
</dbReference>
<protein>
    <submittedName>
        <fullName evidence="1">Uncharacterized protein</fullName>
    </submittedName>
</protein>
<organism evidence="1 2">
    <name type="scientific">Jeotgalibacillus soli</name>
    <dbReference type="NCBI Taxonomy" id="889306"/>
    <lineage>
        <taxon>Bacteria</taxon>
        <taxon>Bacillati</taxon>
        <taxon>Bacillota</taxon>
        <taxon>Bacilli</taxon>
        <taxon>Bacillales</taxon>
        <taxon>Caryophanaceae</taxon>
        <taxon>Jeotgalibacillus</taxon>
    </lineage>
</organism>
<reference evidence="1 2" key="1">
    <citation type="submission" date="2015-01" db="EMBL/GenBank/DDBJ databases">
        <title>Genome sequencing of Jeotgalibacillus soli.</title>
        <authorList>
            <person name="Goh K.M."/>
            <person name="Chan K.-G."/>
            <person name="Yaakop A.S."/>
            <person name="Ee R."/>
            <person name="Gan H.M."/>
            <person name="Chan C.S."/>
        </authorList>
    </citation>
    <scope>NUCLEOTIDE SEQUENCE [LARGE SCALE GENOMIC DNA]</scope>
    <source>
        <strain evidence="1 2">P9</strain>
    </source>
</reference>
<accession>A0A0C2VNY1</accession>
<proteinExistence type="predicted"/>
<dbReference type="Proteomes" id="UP000031938">
    <property type="component" value="Unassembled WGS sequence"/>
</dbReference>